<keyword evidence="2" id="KW-1185">Reference proteome</keyword>
<accession>F0H6H9</accession>
<reference evidence="1 2" key="1">
    <citation type="submission" date="2011-02" db="EMBL/GenBank/DDBJ databases">
        <authorList>
            <person name="Durkin A.S."/>
            <person name="Madupu R."/>
            <person name="Torralba M."/>
            <person name="Gillis M."/>
            <person name="Methe B."/>
            <person name="Sutton G."/>
            <person name="Nelson K.E."/>
        </authorList>
    </citation>
    <scope>NUCLEOTIDE SEQUENCE [LARGE SCALE GENOMIC DNA]</scope>
    <source>
        <strain evidence="1 2">CRIS 18C-A</strain>
    </source>
</reference>
<dbReference type="Pfam" id="PF12964">
    <property type="entry name" value="DUF3853"/>
    <property type="match status" value="1"/>
</dbReference>
<sequence>MMDGEEFAFLMSNLSLFQKKDSEEDKSVKHYAYGISGIAETFSCSIPTANRIKKSGIIDDAISQVGRKIVLDVDMALDLVNKHKGEF</sequence>
<protein>
    <recommendedName>
        <fullName evidence="3">DUF3853 family protein</fullName>
    </recommendedName>
</protein>
<organism evidence="1 2">
    <name type="scientific">Prevotella denticola CRIS 18C-A</name>
    <dbReference type="NCBI Taxonomy" id="944557"/>
    <lineage>
        <taxon>Bacteria</taxon>
        <taxon>Pseudomonadati</taxon>
        <taxon>Bacteroidota</taxon>
        <taxon>Bacteroidia</taxon>
        <taxon>Bacteroidales</taxon>
        <taxon>Prevotellaceae</taxon>
        <taxon>Prevotella</taxon>
    </lineage>
</organism>
<name>F0H6H9_9BACT</name>
<dbReference type="EMBL" id="AEXO01000064">
    <property type="protein sequence ID" value="EGC86478.1"/>
    <property type="molecule type" value="Genomic_DNA"/>
</dbReference>
<proteinExistence type="predicted"/>
<gene>
    <name evidence="1" type="ORF">HMPREF9303_1797</name>
</gene>
<comment type="caution">
    <text evidence="1">The sequence shown here is derived from an EMBL/GenBank/DDBJ whole genome shotgun (WGS) entry which is preliminary data.</text>
</comment>
<evidence type="ECO:0000313" key="1">
    <source>
        <dbReference type="EMBL" id="EGC86478.1"/>
    </source>
</evidence>
<evidence type="ECO:0008006" key="3">
    <source>
        <dbReference type="Google" id="ProtNLM"/>
    </source>
</evidence>
<evidence type="ECO:0000313" key="2">
    <source>
        <dbReference type="Proteomes" id="UP000003155"/>
    </source>
</evidence>
<dbReference type="AlphaFoldDB" id="F0H6H9"/>
<dbReference type="Proteomes" id="UP000003155">
    <property type="component" value="Unassembled WGS sequence"/>
</dbReference>
<dbReference type="InterPro" id="IPR024363">
    <property type="entry name" value="DUF3853"/>
</dbReference>